<dbReference type="Gene3D" id="3.40.30.10">
    <property type="entry name" value="Glutaredoxin"/>
    <property type="match status" value="1"/>
</dbReference>
<evidence type="ECO:0000256" key="2">
    <source>
        <dbReference type="SAM" id="SignalP"/>
    </source>
</evidence>
<feature type="region of interest" description="Disordered" evidence="1">
    <location>
        <begin position="23"/>
        <end position="42"/>
    </location>
</feature>
<dbReference type="Proteomes" id="UP000676194">
    <property type="component" value="Chromosome"/>
</dbReference>
<accession>A0A8E6EUL1</accession>
<feature type="chain" id="PRO_5034894953" evidence="2">
    <location>
        <begin position="20"/>
        <end position="382"/>
    </location>
</feature>
<dbReference type="PANTHER" id="PTHR42852:SF13">
    <property type="entry name" value="PROTEIN DIPZ"/>
    <property type="match status" value="1"/>
</dbReference>
<protein>
    <submittedName>
        <fullName evidence="4">TlpA family protein disulfide reductase</fullName>
    </submittedName>
</protein>
<dbReference type="InterPro" id="IPR013740">
    <property type="entry name" value="Redoxin"/>
</dbReference>
<evidence type="ECO:0000259" key="3">
    <source>
        <dbReference type="PROSITE" id="PS51352"/>
    </source>
</evidence>
<feature type="signal peptide" evidence="2">
    <location>
        <begin position="1"/>
        <end position="19"/>
    </location>
</feature>
<dbReference type="Pfam" id="PF08534">
    <property type="entry name" value="Redoxin"/>
    <property type="match status" value="1"/>
</dbReference>
<dbReference type="PANTHER" id="PTHR42852">
    <property type="entry name" value="THIOL:DISULFIDE INTERCHANGE PROTEIN DSBE"/>
    <property type="match status" value="1"/>
</dbReference>
<dbReference type="InterPro" id="IPR050553">
    <property type="entry name" value="Thioredoxin_ResA/DsbE_sf"/>
</dbReference>
<dbReference type="CDD" id="cd02966">
    <property type="entry name" value="TlpA_like_family"/>
    <property type="match status" value="1"/>
</dbReference>
<gene>
    <name evidence="4" type="ORF">KIH39_22335</name>
</gene>
<proteinExistence type="predicted"/>
<dbReference type="PROSITE" id="PS51352">
    <property type="entry name" value="THIOREDOXIN_2"/>
    <property type="match status" value="1"/>
</dbReference>
<dbReference type="AlphaFoldDB" id="A0A8E6EUL1"/>
<evidence type="ECO:0000256" key="1">
    <source>
        <dbReference type="SAM" id="MobiDB-lite"/>
    </source>
</evidence>
<dbReference type="RefSeq" id="WP_213495561.1">
    <property type="nucleotide sequence ID" value="NZ_CP074694.1"/>
</dbReference>
<feature type="domain" description="Thioredoxin" evidence="3">
    <location>
        <begin position="231"/>
        <end position="373"/>
    </location>
</feature>
<dbReference type="EMBL" id="CP074694">
    <property type="protein sequence ID" value="QVL31555.1"/>
    <property type="molecule type" value="Genomic_DNA"/>
</dbReference>
<dbReference type="InterPro" id="IPR013766">
    <property type="entry name" value="Thioredoxin_domain"/>
</dbReference>
<evidence type="ECO:0000313" key="5">
    <source>
        <dbReference type="Proteomes" id="UP000676194"/>
    </source>
</evidence>
<reference evidence="4" key="1">
    <citation type="submission" date="2021-05" db="EMBL/GenBank/DDBJ databases">
        <title>Complete genome sequence of the cellulolytic planctomycete Telmatocola sphagniphila SP2T and characterization of the first cellulase from planctomycetes.</title>
        <authorList>
            <person name="Rakitin A.L."/>
            <person name="Beletsky A.V."/>
            <person name="Naumoff D.G."/>
            <person name="Kulichevskaya I.S."/>
            <person name="Mardanov A.V."/>
            <person name="Ravin N.V."/>
            <person name="Dedysh S.N."/>
        </authorList>
    </citation>
    <scope>NUCLEOTIDE SEQUENCE</scope>
    <source>
        <strain evidence="4">SP2T</strain>
    </source>
</reference>
<dbReference type="GO" id="GO:0016491">
    <property type="term" value="F:oxidoreductase activity"/>
    <property type="evidence" value="ECO:0007669"/>
    <property type="project" value="InterPro"/>
</dbReference>
<sequence>MRRLSTGLVALLLVGIAFAQDKPKEEAKKSETPTRTEEYKSIVKESQTAQQEFLKTYRESKDKDAKNKALEGYRAAPKKYVPAMMNLVKAKPDDDVGFDGALFILSSVRDSKEGKEAIEILRKHHLTNPKMANAVMMISFALGKESTAFLKEVYAKSPDKKVKALSLRTMASQLTDDCVNYLTSEKDVKEKSVASLKLWEQLEREFADVEWYPGRKMGEDAQDNIYMIKNLLPGGKPLEISAEDTEGKALKLSDFKGKVIMLDFWGTWCGPCMQMVPHNVKTVKKYEGKPFVLVGVNSDRDKEKLAKRIEEEKINYRSFWNGEKGPAGDISKDWKVQGWPTIILIDHKGVIRHRFLGSPDTDAEWKALDEALETLVKEAEAK</sequence>
<organism evidence="4 5">
    <name type="scientific">Telmatocola sphagniphila</name>
    <dbReference type="NCBI Taxonomy" id="1123043"/>
    <lineage>
        <taxon>Bacteria</taxon>
        <taxon>Pseudomonadati</taxon>
        <taxon>Planctomycetota</taxon>
        <taxon>Planctomycetia</taxon>
        <taxon>Gemmatales</taxon>
        <taxon>Gemmataceae</taxon>
    </lineage>
</organism>
<keyword evidence="5" id="KW-1185">Reference proteome</keyword>
<dbReference type="SUPFAM" id="SSF52833">
    <property type="entry name" value="Thioredoxin-like"/>
    <property type="match status" value="1"/>
</dbReference>
<keyword evidence="2" id="KW-0732">Signal</keyword>
<name>A0A8E6EUL1_9BACT</name>
<evidence type="ECO:0000313" key="4">
    <source>
        <dbReference type="EMBL" id="QVL31555.1"/>
    </source>
</evidence>
<dbReference type="KEGG" id="tsph:KIH39_22335"/>
<dbReference type="InterPro" id="IPR036249">
    <property type="entry name" value="Thioredoxin-like_sf"/>
</dbReference>